<feature type="transmembrane region" description="Helical" evidence="8">
    <location>
        <begin position="496"/>
        <end position="516"/>
    </location>
</feature>
<feature type="transmembrane region" description="Helical" evidence="8">
    <location>
        <begin position="551"/>
        <end position="575"/>
    </location>
</feature>
<keyword evidence="7" id="KW-0325">Glycoprotein</keyword>
<keyword evidence="3" id="KW-0808">Transferase</keyword>
<evidence type="ECO:0000256" key="4">
    <source>
        <dbReference type="ARBA" id="ARBA00022692"/>
    </source>
</evidence>
<evidence type="ECO:0000256" key="6">
    <source>
        <dbReference type="ARBA" id="ARBA00023136"/>
    </source>
</evidence>
<dbReference type="Proteomes" id="UP000078561">
    <property type="component" value="Unassembled WGS sequence"/>
</dbReference>
<feature type="transmembrane region" description="Helical" evidence="8">
    <location>
        <begin position="408"/>
        <end position="424"/>
    </location>
</feature>
<dbReference type="GO" id="GO:0016020">
    <property type="term" value="C:membrane"/>
    <property type="evidence" value="ECO:0007669"/>
    <property type="project" value="UniProtKB-SubCell"/>
</dbReference>
<dbReference type="OMA" id="PIYIFIR"/>
<proteinExistence type="inferred from homology"/>
<feature type="transmembrane region" description="Helical" evidence="8">
    <location>
        <begin position="472"/>
        <end position="489"/>
    </location>
</feature>
<evidence type="ECO:0000256" key="3">
    <source>
        <dbReference type="ARBA" id="ARBA00022679"/>
    </source>
</evidence>
<feature type="transmembrane region" description="Helical" evidence="8">
    <location>
        <begin position="595"/>
        <end position="614"/>
    </location>
</feature>
<dbReference type="GO" id="GO:0016740">
    <property type="term" value="F:transferase activity"/>
    <property type="evidence" value="ECO:0007669"/>
    <property type="project" value="UniProtKB-KW"/>
</dbReference>
<keyword evidence="5 8" id="KW-1133">Transmembrane helix</keyword>
<dbReference type="Pfam" id="PF07779">
    <property type="entry name" value="Cas1_AcylT"/>
    <property type="match status" value="1"/>
</dbReference>
<dbReference type="AlphaFoldDB" id="A0A168QQD4"/>
<evidence type="ECO:0000259" key="9">
    <source>
        <dbReference type="Pfam" id="PF07779"/>
    </source>
</evidence>
<dbReference type="OrthoDB" id="1932925at2759"/>
<evidence type="ECO:0000313" key="10">
    <source>
        <dbReference type="EMBL" id="SAM05304.1"/>
    </source>
</evidence>
<dbReference type="EMBL" id="LT554468">
    <property type="protein sequence ID" value="SAM05304.1"/>
    <property type="molecule type" value="Genomic_DNA"/>
</dbReference>
<dbReference type="GO" id="GO:0005794">
    <property type="term" value="C:Golgi apparatus"/>
    <property type="evidence" value="ECO:0007669"/>
    <property type="project" value="UniProtKB-ARBA"/>
</dbReference>
<feature type="transmembrane region" description="Helical" evidence="8">
    <location>
        <begin position="316"/>
        <end position="336"/>
    </location>
</feature>
<feature type="transmembrane region" description="Helical" evidence="8">
    <location>
        <begin position="20"/>
        <end position="41"/>
    </location>
</feature>
<feature type="domain" description="Cas1p 10 TM acyl transferase" evidence="9">
    <location>
        <begin position="302"/>
        <end position="773"/>
    </location>
</feature>
<dbReference type="GO" id="GO:0005975">
    <property type="term" value="P:carbohydrate metabolic process"/>
    <property type="evidence" value="ECO:0007669"/>
    <property type="project" value="UniProtKB-ARBA"/>
</dbReference>
<feature type="transmembrane region" description="Helical" evidence="8">
    <location>
        <begin position="370"/>
        <end position="388"/>
    </location>
</feature>
<dbReference type="InterPro" id="IPR012419">
    <property type="entry name" value="Cas1_AcylTrans_dom"/>
</dbReference>
<feature type="transmembrane region" description="Helical" evidence="8">
    <location>
        <begin position="741"/>
        <end position="761"/>
    </location>
</feature>
<dbReference type="PANTHER" id="PTHR13533:SF1">
    <property type="entry name" value="N-ACETYLNEURAMINATE 9-O-ACETYLTRANSFERASE"/>
    <property type="match status" value="1"/>
</dbReference>
<evidence type="ECO:0000256" key="5">
    <source>
        <dbReference type="ARBA" id="ARBA00022989"/>
    </source>
</evidence>
<feature type="transmembrane region" description="Helical" evidence="8">
    <location>
        <begin position="635"/>
        <end position="654"/>
    </location>
</feature>
<protein>
    <recommendedName>
        <fullName evidence="9">Cas1p 10 TM acyl transferase domain-containing protein</fullName>
    </recommendedName>
</protein>
<keyword evidence="4 8" id="KW-0812">Transmembrane</keyword>
<reference evidence="10" key="1">
    <citation type="submission" date="2016-04" db="EMBL/GenBank/DDBJ databases">
        <authorList>
            <person name="Evans L.H."/>
            <person name="Alamgir A."/>
            <person name="Owens N."/>
            <person name="Weber N.D."/>
            <person name="Virtaneva K."/>
            <person name="Barbian K."/>
            <person name="Babar A."/>
            <person name="Rosenke K."/>
        </authorList>
    </citation>
    <scope>NUCLEOTIDE SEQUENCE [LARGE SCALE GENOMIC DNA]</scope>
    <source>
        <strain evidence="10">CBS 101.48</strain>
    </source>
</reference>
<keyword evidence="6 8" id="KW-0472">Membrane</keyword>
<gene>
    <name evidence="10" type="primary">ABSGL_11179.1 scaffold 12295</name>
</gene>
<name>A0A168QQD4_ABSGL</name>
<feature type="transmembrane region" description="Helical" evidence="8">
    <location>
        <begin position="696"/>
        <end position="716"/>
    </location>
</feature>
<comment type="similarity">
    <text evidence="2">Belongs to the PC-esterase family. CASD1 subfamily.</text>
</comment>
<evidence type="ECO:0000256" key="2">
    <source>
        <dbReference type="ARBA" id="ARBA00010666"/>
    </source>
</evidence>
<evidence type="ECO:0000256" key="7">
    <source>
        <dbReference type="ARBA" id="ARBA00023180"/>
    </source>
</evidence>
<evidence type="ECO:0000256" key="1">
    <source>
        <dbReference type="ARBA" id="ARBA00004141"/>
    </source>
</evidence>
<accession>A0A168QQD4</accession>
<feature type="transmembrane region" description="Helical" evidence="8">
    <location>
        <begin position="670"/>
        <end position="689"/>
    </location>
</feature>
<comment type="subcellular location">
    <subcellularLocation>
        <location evidence="1">Membrane</location>
        <topology evidence="1">Multi-pass membrane protein</topology>
    </subcellularLocation>
</comment>
<evidence type="ECO:0000313" key="11">
    <source>
        <dbReference type="Proteomes" id="UP000078561"/>
    </source>
</evidence>
<organism evidence="10">
    <name type="scientific">Absidia glauca</name>
    <name type="common">Pin mould</name>
    <dbReference type="NCBI Taxonomy" id="4829"/>
    <lineage>
        <taxon>Eukaryota</taxon>
        <taxon>Fungi</taxon>
        <taxon>Fungi incertae sedis</taxon>
        <taxon>Mucoromycota</taxon>
        <taxon>Mucoromycotina</taxon>
        <taxon>Mucoromycetes</taxon>
        <taxon>Mucorales</taxon>
        <taxon>Cunninghamellaceae</taxon>
        <taxon>Absidia</taxon>
    </lineage>
</organism>
<keyword evidence="11" id="KW-1185">Reference proteome</keyword>
<evidence type="ECO:0000256" key="8">
    <source>
        <dbReference type="SAM" id="Phobius"/>
    </source>
</evidence>
<dbReference type="PANTHER" id="PTHR13533">
    <property type="entry name" value="N-ACETYLNEURAMINATE 9-O-ACETYLTRANSFERASE"/>
    <property type="match status" value="1"/>
</dbReference>
<dbReference type="InParanoid" id="A0A168QQD4"/>
<sequence length="885" mass="101552">MGLHSTTQTSPSTTSIVTKLLHGSLLVLFSIVLLSSVANFATDTNNRSKCQDLTNDGWWQGDNYTNWQAPGCMIHTYKADEIASCLNHSRILYIGDSIMREQFYSMNRLTHPLNIKGPLHVDRKYKSEEHGLVYEFWWDPYINQTRTIDLLKGKDKTGDKPSLLVIGSGIWYERRLPDNIYLDEWKSAVDRVFAGVETPGSNIADTVMLSPVEIPQFNRLNADRQRLITLDKTTTMNNYLHQREASLRPQFPFTVAFAWNAIAASTVNITLDGLHYLSPVTTPQAQIALNFRCNNQLPKHYPISTTCCMAYPSPRWYQSIFFVLFLVWVPIGYFFIGKGQAPLTFFSFYVMIKLDTTKAWIRKLCPSQDVKTLTALFIFGLGVIYMYIGDRTQLFSKIHKDFEPSTFTIQMLCVAFLGLVTVVRQRDEDGDQGFLNRGQTDEWKGWMQLIILIYHFTGASGTAGIYNAVRSLVAAYLFQTGYGHFFFFYKKKDYGIGRVLNVMVRMNLLTFVLMYLMNTDYLSYYFTPLVSLWFLVIWLTMYVGHRHNNKVWFVLVKMGVMCGLTTTMIHLPGLLETVFDLLATLANIHWQAAEWRFRLALDAYIVYIGMLFALATIKIKEHRILQERDTTSFALLKWVVVALAGVAMVGYFWFELSQPNKQAYNGYHPYISWIPVVAFIILRNATLFLRNTNSGFFMWIGKCSLETFIGQFHMWLAADTKGLLVVIPSSWIHRLGGQGDWGWWLNFFVSSILFLFICHYISQATGTLTTWICKWFTSAPPSTITASDPVTARDRPTTTPSDEYQAVPLLATNYSNDKASDITNDAPIAHKADEDDEDMLSLEEEMSSWQPAPSRWKRWTALFWYDARSKSALFIITMIIINHLC</sequence>
<feature type="transmembrane region" description="Helical" evidence="8">
    <location>
        <begin position="522"/>
        <end position="544"/>
    </location>
</feature>